<dbReference type="Pfam" id="PF00041">
    <property type="entry name" value="fn3"/>
    <property type="match status" value="1"/>
</dbReference>
<proteinExistence type="predicted"/>
<dbReference type="PROSITE" id="PS51257">
    <property type="entry name" value="PROKAR_LIPOPROTEIN"/>
    <property type="match status" value="1"/>
</dbReference>
<dbReference type="PROSITE" id="PS50853">
    <property type="entry name" value="FN3"/>
    <property type="match status" value="1"/>
</dbReference>
<dbReference type="Pfam" id="PF16318">
    <property type="entry name" value="DUF4957"/>
    <property type="match status" value="1"/>
</dbReference>
<protein>
    <submittedName>
        <fullName evidence="2">DUF4957 domain-containing protein</fullName>
    </submittedName>
</protein>
<sequence length="577" mass="64946">MKTFFSWKGYLPFFLMMVGLVGCQKDETGDNTLPQPIDNLRHVVQGEHAKVAWDTPANLFSHYIVELSRLSNFSIINQSTTVDNSAQEYVFWKLDPGEDYYCRIKVVNEDRESDWTSIHFNTSQSNILLPIQKDDIAGDKVQIRWDPISTEINLSKISLKPVLGVSQEHMLTTNHVENKSISIEGLETDMAYEVSLYDGDFVVGRTSFVTLAVPVNGVWNLFPHSDLLTAIETSTTGDRLVLNPGVYDLSIVNPQIANKSIVLEGVDENDIPLLYARNFRLTGERSGISFKNLNISGSRIDEYNQELTNSQDHLWNTWLVSLDETSANFEAVVFENCVIRNYNAGLFHLNDNNRPPHKVGNSVEINNCIVYDLGVDNESPTLRVNAAQILKIDVVNSTFYRTNRLFVKIDAERNPANVVEFTFRNNTVHDSWAGGSFDFLAVKAPSKFLFENNNLSSMTSSGNFFPNFAYVANDFDKRIINSNFFNILSKSTIYGSNMSNMPVHSWELRHPNTIWNDVVPAFIMNDANHENPNSISSYPVSIDPGFADPENGDFTVSTGSALRTVDGGSPIGDPRWW</sequence>
<reference evidence="2 3" key="1">
    <citation type="submission" date="2019-08" db="EMBL/GenBank/DDBJ databases">
        <title>Phlebobacter frassis gen. nov. sp. nov., a new member of family Sphingobacteriaceae isolated from sand fly rearing media.</title>
        <authorList>
            <person name="Kakumanu M.L."/>
            <person name="Marayati B.F."/>
            <person name="Wada-Katsumata A."/>
            <person name="Wasserberg G."/>
            <person name="Schal C."/>
            <person name="Apperson C.S."/>
            <person name="Ponnusamy L."/>
        </authorList>
    </citation>
    <scope>NUCLEOTIDE SEQUENCE [LARGE SCALE GENOMIC DNA]</scope>
    <source>
        <strain evidence="2 3">SSI9</strain>
    </source>
</reference>
<dbReference type="CDD" id="cd00063">
    <property type="entry name" value="FN3"/>
    <property type="match status" value="1"/>
</dbReference>
<dbReference type="InterPro" id="IPR036116">
    <property type="entry name" value="FN3_sf"/>
</dbReference>
<feature type="domain" description="Fibronectin type-III" evidence="1">
    <location>
        <begin position="33"/>
        <end position="126"/>
    </location>
</feature>
<dbReference type="InterPro" id="IPR013783">
    <property type="entry name" value="Ig-like_fold"/>
</dbReference>
<dbReference type="InterPro" id="IPR003961">
    <property type="entry name" value="FN3_dom"/>
</dbReference>
<evidence type="ECO:0000313" key="2">
    <source>
        <dbReference type="EMBL" id="TYR37981.1"/>
    </source>
</evidence>
<dbReference type="AlphaFoldDB" id="A0A5D4H9Z0"/>
<accession>A0A5D4H9Z0</accession>
<keyword evidence="3" id="KW-1185">Reference proteome</keyword>
<organism evidence="2 3">
    <name type="scientific">Sphingobacterium phlebotomi</name>
    <dbReference type="NCBI Taxonomy" id="2605433"/>
    <lineage>
        <taxon>Bacteria</taxon>
        <taxon>Pseudomonadati</taxon>
        <taxon>Bacteroidota</taxon>
        <taxon>Sphingobacteriia</taxon>
        <taxon>Sphingobacteriales</taxon>
        <taxon>Sphingobacteriaceae</taxon>
        <taxon>Sphingobacterium</taxon>
    </lineage>
</organism>
<dbReference type="Proteomes" id="UP000322362">
    <property type="component" value="Unassembled WGS sequence"/>
</dbReference>
<evidence type="ECO:0000313" key="3">
    <source>
        <dbReference type="Proteomes" id="UP000322362"/>
    </source>
</evidence>
<evidence type="ECO:0000259" key="1">
    <source>
        <dbReference type="PROSITE" id="PS50853"/>
    </source>
</evidence>
<dbReference type="EMBL" id="VTAV01000001">
    <property type="protein sequence ID" value="TYR37981.1"/>
    <property type="molecule type" value="Genomic_DNA"/>
</dbReference>
<dbReference type="SUPFAM" id="SSF49265">
    <property type="entry name" value="Fibronectin type III"/>
    <property type="match status" value="1"/>
</dbReference>
<gene>
    <name evidence="2" type="ORF">FXV77_01480</name>
</gene>
<comment type="caution">
    <text evidence="2">The sequence shown here is derived from an EMBL/GenBank/DDBJ whole genome shotgun (WGS) entry which is preliminary data.</text>
</comment>
<name>A0A5D4H9Z0_9SPHI</name>
<dbReference type="RefSeq" id="WP_148917446.1">
    <property type="nucleotide sequence ID" value="NZ_VTAV01000001.1"/>
</dbReference>
<dbReference type="InterPro" id="IPR032530">
    <property type="entry name" value="DUF4957"/>
</dbReference>
<dbReference type="InterPro" id="IPR011050">
    <property type="entry name" value="Pectin_lyase_fold/virulence"/>
</dbReference>
<dbReference type="SMART" id="SM00060">
    <property type="entry name" value="FN3"/>
    <property type="match status" value="1"/>
</dbReference>
<dbReference type="Gene3D" id="2.60.40.10">
    <property type="entry name" value="Immunoglobulins"/>
    <property type="match status" value="1"/>
</dbReference>
<dbReference type="SUPFAM" id="SSF51126">
    <property type="entry name" value="Pectin lyase-like"/>
    <property type="match status" value="1"/>
</dbReference>